<accession>A0AAN7WYJ3</accession>
<gene>
    <name evidence="2" type="ORF">PBY51_023540</name>
</gene>
<feature type="signal peptide" evidence="1">
    <location>
        <begin position="1"/>
        <end position="38"/>
    </location>
</feature>
<keyword evidence="3" id="KW-1185">Reference proteome</keyword>
<reference evidence="2 3" key="1">
    <citation type="journal article" date="2023" name="Genes (Basel)">
        <title>Chromosome-Level Genome Assembly and Circadian Gene Repertoire of the Patagonia Blennie Eleginops maclovinus-The Closest Ancestral Proxy of Antarctic Cryonotothenioids.</title>
        <authorList>
            <person name="Cheng C.C."/>
            <person name="Rivera-Colon A.G."/>
            <person name="Minhas B.F."/>
            <person name="Wilson L."/>
            <person name="Rayamajhi N."/>
            <person name="Vargas-Chacoff L."/>
            <person name="Catchen J.M."/>
        </authorList>
    </citation>
    <scope>NUCLEOTIDE SEQUENCE [LARGE SCALE GENOMIC DNA]</scope>
    <source>
        <strain evidence="2">JMC-PN-2008</strain>
    </source>
</reference>
<organism evidence="2 3">
    <name type="scientific">Eleginops maclovinus</name>
    <name type="common">Patagonian blennie</name>
    <name type="synonym">Eleginus maclovinus</name>
    <dbReference type="NCBI Taxonomy" id="56733"/>
    <lineage>
        <taxon>Eukaryota</taxon>
        <taxon>Metazoa</taxon>
        <taxon>Chordata</taxon>
        <taxon>Craniata</taxon>
        <taxon>Vertebrata</taxon>
        <taxon>Euteleostomi</taxon>
        <taxon>Actinopterygii</taxon>
        <taxon>Neopterygii</taxon>
        <taxon>Teleostei</taxon>
        <taxon>Neoteleostei</taxon>
        <taxon>Acanthomorphata</taxon>
        <taxon>Eupercaria</taxon>
        <taxon>Perciformes</taxon>
        <taxon>Notothenioidei</taxon>
        <taxon>Eleginopidae</taxon>
        <taxon>Eleginops</taxon>
    </lineage>
</organism>
<feature type="chain" id="PRO_5042820489" description="Secreted protein" evidence="1">
    <location>
        <begin position="39"/>
        <end position="72"/>
    </location>
</feature>
<evidence type="ECO:0000256" key="1">
    <source>
        <dbReference type="SAM" id="SignalP"/>
    </source>
</evidence>
<proteinExistence type="predicted"/>
<dbReference type="EMBL" id="JAUZQC010000021">
    <property type="protein sequence ID" value="KAK5852035.1"/>
    <property type="molecule type" value="Genomic_DNA"/>
</dbReference>
<comment type="caution">
    <text evidence="2">The sequence shown here is derived from an EMBL/GenBank/DDBJ whole genome shotgun (WGS) entry which is preliminary data.</text>
</comment>
<evidence type="ECO:0000313" key="3">
    <source>
        <dbReference type="Proteomes" id="UP001346869"/>
    </source>
</evidence>
<evidence type="ECO:0000313" key="2">
    <source>
        <dbReference type="EMBL" id="KAK5852035.1"/>
    </source>
</evidence>
<dbReference type="Proteomes" id="UP001346869">
    <property type="component" value="Unassembled WGS sequence"/>
</dbReference>
<evidence type="ECO:0008006" key="4">
    <source>
        <dbReference type="Google" id="ProtNLM"/>
    </source>
</evidence>
<reference evidence="2 3" key="2">
    <citation type="journal article" date="2023" name="Mol. Biol. Evol.">
        <title>Genomics of Secondarily Temperate Adaptation in the Only Non-Antarctic Icefish.</title>
        <authorList>
            <person name="Rivera-Colon A.G."/>
            <person name="Rayamajhi N."/>
            <person name="Minhas B.F."/>
            <person name="Madrigal G."/>
            <person name="Bilyk K.T."/>
            <person name="Yoon V."/>
            <person name="Hune M."/>
            <person name="Gregory S."/>
            <person name="Cheng C.H.C."/>
            <person name="Catchen J.M."/>
        </authorList>
    </citation>
    <scope>NUCLEOTIDE SEQUENCE [LARGE SCALE GENOMIC DNA]</scope>
    <source>
        <strain evidence="2">JMC-PN-2008</strain>
    </source>
</reference>
<protein>
    <recommendedName>
        <fullName evidence="4">Secreted protein</fullName>
    </recommendedName>
</protein>
<keyword evidence="1" id="KW-0732">Signal</keyword>
<name>A0AAN7WYJ3_ELEMC</name>
<dbReference type="AlphaFoldDB" id="A0AAN7WYJ3"/>
<sequence>MCNGTFYARACFKWCRSRWWSARGLSLSLSIILAPSRAAAPGGPRQRRTVASLTRRNYEAAKRDEIIANKTT</sequence>